<dbReference type="HOGENOM" id="CLU_040551_0_1_0"/>
<accession>L0A2K5</accession>
<dbReference type="Proteomes" id="UP000010467">
    <property type="component" value="Chromosome"/>
</dbReference>
<dbReference type="Pfam" id="PF01987">
    <property type="entry name" value="AIM24"/>
    <property type="match status" value="1"/>
</dbReference>
<evidence type="ECO:0000313" key="2">
    <source>
        <dbReference type="Proteomes" id="UP000010467"/>
    </source>
</evidence>
<dbReference type="eggNOG" id="COG2013">
    <property type="taxonomic scope" value="Bacteria"/>
</dbReference>
<dbReference type="InterPro" id="IPR016031">
    <property type="entry name" value="Trp_RNA-bd_attenuator-like_dom"/>
</dbReference>
<dbReference type="AlphaFoldDB" id="L0A2K5"/>
<dbReference type="PANTHER" id="PTHR43657">
    <property type="entry name" value="TRYPTOPHAN RNA-BINDING ATTENUATOR PROTEIN-LIKE PROTEIN"/>
    <property type="match status" value="1"/>
</dbReference>
<dbReference type="KEGG" id="dpd:Deipe_2183"/>
<dbReference type="Gene3D" id="3.60.160.10">
    <property type="entry name" value="Mitochondrial biogenesis AIM24"/>
    <property type="match status" value="1"/>
</dbReference>
<sequence length="228" mass="23990">MSADKRRVSSGMHCEIVGSLAQHVLFEFERDDQLWLSNGSIMSHTRHVEWSLQVPAGLSGALRRSLSGEGMSLTHARATSPGQHLRAAPGTLGHIRAWDLSQGPLLTTRGAFLAAWGEVDISVTVARRAGAALFGGAGLFLQHLSGQGTVLIQGSGDLLEHKLHGGESQLVSTGHLAAFSASVDYGIEAVGGVRKLLFGGEGLFMTRLCGPGTAYLQSLKRASTAKAP</sequence>
<evidence type="ECO:0000313" key="1">
    <source>
        <dbReference type="EMBL" id="AFZ67669.1"/>
    </source>
</evidence>
<keyword evidence="2" id="KW-1185">Reference proteome</keyword>
<dbReference type="SUPFAM" id="SSF51219">
    <property type="entry name" value="TRAP-like"/>
    <property type="match status" value="1"/>
</dbReference>
<name>L0A2K5_DEIPD</name>
<reference evidence="2" key="1">
    <citation type="submission" date="2012-03" db="EMBL/GenBank/DDBJ databases">
        <title>Complete sequence of chromosome of Deinococcus peraridilitoris DSM 19664.</title>
        <authorList>
            <person name="Lucas S."/>
            <person name="Copeland A."/>
            <person name="Lapidus A."/>
            <person name="Glavina del Rio T."/>
            <person name="Dalin E."/>
            <person name="Tice H."/>
            <person name="Bruce D."/>
            <person name="Goodwin L."/>
            <person name="Pitluck S."/>
            <person name="Peters L."/>
            <person name="Mikhailova N."/>
            <person name="Lu M."/>
            <person name="Kyrpides N."/>
            <person name="Mavromatis K."/>
            <person name="Ivanova N."/>
            <person name="Brettin T."/>
            <person name="Detter J.C."/>
            <person name="Han C."/>
            <person name="Larimer F."/>
            <person name="Land M."/>
            <person name="Hauser L."/>
            <person name="Markowitz V."/>
            <person name="Cheng J.-F."/>
            <person name="Hugenholtz P."/>
            <person name="Woyke T."/>
            <person name="Wu D."/>
            <person name="Pukall R."/>
            <person name="Steenblock K."/>
            <person name="Brambilla E."/>
            <person name="Klenk H.-P."/>
            <person name="Eisen J.A."/>
        </authorList>
    </citation>
    <scope>NUCLEOTIDE SEQUENCE [LARGE SCALE GENOMIC DNA]</scope>
    <source>
        <strain evidence="2">DSM 19664 / LMG 22246 / CIP 109416 / KR-200</strain>
    </source>
</reference>
<organism evidence="1 2">
    <name type="scientific">Deinococcus peraridilitoris (strain DSM 19664 / LMG 22246 / CIP 109416 / KR-200)</name>
    <dbReference type="NCBI Taxonomy" id="937777"/>
    <lineage>
        <taxon>Bacteria</taxon>
        <taxon>Thermotogati</taxon>
        <taxon>Deinococcota</taxon>
        <taxon>Deinococci</taxon>
        <taxon>Deinococcales</taxon>
        <taxon>Deinococcaceae</taxon>
        <taxon>Deinococcus</taxon>
    </lineage>
</organism>
<proteinExistence type="predicted"/>
<dbReference type="InterPro" id="IPR002838">
    <property type="entry name" value="AIM24"/>
</dbReference>
<dbReference type="EMBL" id="CP003382">
    <property type="protein sequence ID" value="AFZ67669.1"/>
    <property type="molecule type" value="Genomic_DNA"/>
</dbReference>
<evidence type="ECO:0008006" key="3">
    <source>
        <dbReference type="Google" id="ProtNLM"/>
    </source>
</evidence>
<dbReference type="PATRIC" id="fig|937777.3.peg.2185"/>
<dbReference type="PANTHER" id="PTHR43657:SF1">
    <property type="entry name" value="ALTERED INHERITANCE OF MITOCHONDRIA PROTEIN 24, MITOCHONDRIAL"/>
    <property type="match status" value="1"/>
</dbReference>
<dbReference type="InterPro" id="IPR036983">
    <property type="entry name" value="AIM24_sf"/>
</dbReference>
<protein>
    <recommendedName>
        <fullName evidence="3">TIGR00266 family protein</fullName>
    </recommendedName>
</protein>
<dbReference type="STRING" id="937777.Deipe_2183"/>
<gene>
    <name evidence="1" type="ordered locus">Deipe_2183</name>
</gene>